<dbReference type="SUPFAM" id="SSF52799">
    <property type="entry name" value="(Phosphotyrosine protein) phosphatases II"/>
    <property type="match status" value="1"/>
</dbReference>
<sequence length="199" mass="21032">MRLARRAAALACLVLAAAAGATRGAAQAPPAGGAAPAVALTPADSAVRAAFPGLLNASCPVEGVATGGQLAPQHLEALRAAGYRSVLDLRAPGEDRGYDEKRLARAAKLRYVNIPVTARTLDDRTFDRVRAFMRDPRHAPVMVHCRTGNRVGVVLVPWLVLDRGLSRDEAVAAAVRMGLESKPLLDRALDYVARRSAAR</sequence>
<accession>A0A832I5K4</accession>
<feature type="signal peptide" evidence="1">
    <location>
        <begin position="1"/>
        <end position="28"/>
    </location>
</feature>
<keyword evidence="1" id="KW-0732">Signal</keyword>
<gene>
    <name evidence="3" type="ORF">ENR23_12525</name>
</gene>
<dbReference type="Gene3D" id="3.90.190.10">
    <property type="entry name" value="Protein tyrosine phosphatase superfamily"/>
    <property type="match status" value="1"/>
</dbReference>
<comment type="caution">
    <text evidence="3">The sequence shown here is derived from an EMBL/GenBank/DDBJ whole genome shotgun (WGS) entry which is preliminary data.</text>
</comment>
<reference evidence="3" key="1">
    <citation type="journal article" date="2020" name="mSystems">
        <title>Genome- and Community-Level Interaction Insights into Carbon Utilization and Element Cycling Functions of Hydrothermarchaeota in Hydrothermal Sediment.</title>
        <authorList>
            <person name="Zhou Z."/>
            <person name="Liu Y."/>
            <person name="Xu W."/>
            <person name="Pan J."/>
            <person name="Luo Z.H."/>
            <person name="Li M."/>
        </authorList>
    </citation>
    <scope>NUCLEOTIDE SEQUENCE [LARGE SCALE GENOMIC DNA]</scope>
    <source>
        <strain evidence="3">SpSt-381</strain>
    </source>
</reference>
<dbReference type="Pfam" id="PF22741">
    <property type="entry name" value="PTP-NADK"/>
    <property type="match status" value="1"/>
</dbReference>
<feature type="domain" description="DSP-PTPase phosphatase fused to NAD+ Kinase" evidence="2">
    <location>
        <begin position="65"/>
        <end position="174"/>
    </location>
</feature>
<evidence type="ECO:0000259" key="2">
    <source>
        <dbReference type="Pfam" id="PF22741"/>
    </source>
</evidence>
<evidence type="ECO:0000313" key="3">
    <source>
        <dbReference type="EMBL" id="HGZ44216.1"/>
    </source>
</evidence>
<feature type="chain" id="PRO_5032656796" description="DSP-PTPase phosphatase fused to NAD+ Kinase domain-containing protein" evidence="1">
    <location>
        <begin position="29"/>
        <end position="199"/>
    </location>
</feature>
<proteinExistence type="predicted"/>
<dbReference type="EMBL" id="DSQF01000025">
    <property type="protein sequence ID" value="HGZ44216.1"/>
    <property type="molecule type" value="Genomic_DNA"/>
</dbReference>
<organism evidence="3">
    <name type="scientific">Eiseniibacteriota bacterium</name>
    <dbReference type="NCBI Taxonomy" id="2212470"/>
    <lineage>
        <taxon>Bacteria</taxon>
        <taxon>Candidatus Eiseniibacteriota</taxon>
    </lineage>
</organism>
<name>A0A832I5K4_UNCEI</name>
<dbReference type="InterPro" id="IPR055214">
    <property type="entry name" value="PTP-NADK"/>
</dbReference>
<evidence type="ECO:0000256" key="1">
    <source>
        <dbReference type="SAM" id="SignalP"/>
    </source>
</evidence>
<dbReference type="AlphaFoldDB" id="A0A832I5K4"/>
<dbReference type="InterPro" id="IPR029021">
    <property type="entry name" value="Prot-tyrosine_phosphatase-like"/>
</dbReference>
<protein>
    <recommendedName>
        <fullName evidence="2">DSP-PTPase phosphatase fused to NAD+ Kinase domain-containing protein</fullName>
    </recommendedName>
</protein>